<name>A0A811VHV0_CERCA</name>
<gene>
    <name evidence="2" type="ORF">CCAP1982_LOCUS23395</name>
</gene>
<evidence type="ECO:0000313" key="3">
    <source>
        <dbReference type="Proteomes" id="UP000606786"/>
    </source>
</evidence>
<dbReference type="EMBL" id="CAJHJT010000056">
    <property type="protein sequence ID" value="CAD7015455.1"/>
    <property type="molecule type" value="Genomic_DNA"/>
</dbReference>
<evidence type="ECO:0000256" key="1">
    <source>
        <dbReference type="SAM" id="MobiDB-lite"/>
    </source>
</evidence>
<protein>
    <submittedName>
        <fullName evidence="2">(Mediterranean fruit fly) hypothetical protein</fullName>
    </submittedName>
</protein>
<comment type="caution">
    <text evidence="2">The sequence shown here is derived from an EMBL/GenBank/DDBJ whole genome shotgun (WGS) entry which is preliminary data.</text>
</comment>
<sequence length="130" mass="15172">MRRRCLISASMLEQFNTTTAATNTNSVSRDVQDFDLRNFCAQEKILPPPTLTTTATNNKQQTATPTTTRVATKISFDTHERRCRLPIFFALYQRTHKDLTKVHTKWRLITPPDRRQEKRYDKSNEVNVTK</sequence>
<feature type="region of interest" description="Disordered" evidence="1">
    <location>
        <begin position="48"/>
        <end position="67"/>
    </location>
</feature>
<reference evidence="2" key="1">
    <citation type="submission" date="2020-11" db="EMBL/GenBank/DDBJ databases">
        <authorList>
            <person name="Whitehead M."/>
        </authorList>
    </citation>
    <scope>NUCLEOTIDE SEQUENCE</scope>
    <source>
        <strain evidence="2">EGII</strain>
    </source>
</reference>
<organism evidence="2 3">
    <name type="scientific">Ceratitis capitata</name>
    <name type="common">Mediterranean fruit fly</name>
    <name type="synonym">Tephritis capitata</name>
    <dbReference type="NCBI Taxonomy" id="7213"/>
    <lineage>
        <taxon>Eukaryota</taxon>
        <taxon>Metazoa</taxon>
        <taxon>Ecdysozoa</taxon>
        <taxon>Arthropoda</taxon>
        <taxon>Hexapoda</taxon>
        <taxon>Insecta</taxon>
        <taxon>Pterygota</taxon>
        <taxon>Neoptera</taxon>
        <taxon>Endopterygota</taxon>
        <taxon>Diptera</taxon>
        <taxon>Brachycera</taxon>
        <taxon>Muscomorpha</taxon>
        <taxon>Tephritoidea</taxon>
        <taxon>Tephritidae</taxon>
        <taxon>Ceratitis</taxon>
        <taxon>Ceratitis</taxon>
    </lineage>
</organism>
<evidence type="ECO:0000313" key="2">
    <source>
        <dbReference type="EMBL" id="CAD7015455.1"/>
    </source>
</evidence>
<feature type="compositionally biased region" description="Low complexity" evidence="1">
    <location>
        <begin position="51"/>
        <end position="67"/>
    </location>
</feature>
<accession>A0A811VHV0</accession>
<proteinExistence type="predicted"/>
<keyword evidence="3" id="KW-1185">Reference proteome</keyword>
<dbReference type="Proteomes" id="UP000606786">
    <property type="component" value="Unassembled WGS sequence"/>
</dbReference>
<dbReference type="AlphaFoldDB" id="A0A811VHV0"/>